<evidence type="ECO:0000259" key="12">
    <source>
        <dbReference type="Pfam" id="PF01694"/>
    </source>
</evidence>
<proteinExistence type="inferred from homology"/>
<evidence type="ECO:0000256" key="9">
    <source>
        <dbReference type="ARBA" id="ARBA00023136"/>
    </source>
</evidence>
<dbReference type="Pfam" id="PF01694">
    <property type="entry name" value="Rhomboid"/>
    <property type="match status" value="1"/>
</dbReference>
<feature type="region of interest" description="Disordered" evidence="11">
    <location>
        <begin position="301"/>
        <end position="337"/>
    </location>
</feature>
<keyword evidence="7 10" id="KW-0720">Serine protease</keyword>
<evidence type="ECO:0000256" key="2">
    <source>
        <dbReference type="ARBA" id="ARBA00004141"/>
    </source>
</evidence>
<feature type="transmembrane region" description="Helical" evidence="10">
    <location>
        <begin position="373"/>
        <end position="393"/>
    </location>
</feature>
<reference evidence="13 14" key="1">
    <citation type="journal article" date="2018" name="Mol. Biol. Evol.">
        <title>Broad Genomic Sampling Reveals a Smut Pathogenic Ancestry of the Fungal Clade Ustilaginomycotina.</title>
        <authorList>
            <person name="Kijpornyongpan T."/>
            <person name="Mondo S.J."/>
            <person name="Barry K."/>
            <person name="Sandor L."/>
            <person name="Lee J."/>
            <person name="Lipzen A."/>
            <person name="Pangilinan J."/>
            <person name="LaButti K."/>
            <person name="Hainaut M."/>
            <person name="Henrissat B."/>
            <person name="Grigoriev I.V."/>
            <person name="Spatafora J.W."/>
            <person name="Aime M.C."/>
        </authorList>
    </citation>
    <scope>NUCLEOTIDE SEQUENCE [LARGE SCALE GENOMIC DNA]</scope>
    <source>
        <strain evidence="13 14">MCA 5214</strain>
    </source>
</reference>
<comment type="function">
    <text evidence="10">Serine protease involved in intramembrane proteolysis.</text>
</comment>
<evidence type="ECO:0000256" key="5">
    <source>
        <dbReference type="ARBA" id="ARBA00022692"/>
    </source>
</evidence>
<gene>
    <name evidence="13" type="ORF">BDZ90DRAFT_234948</name>
</gene>
<dbReference type="AlphaFoldDB" id="A0A316UGL5"/>
<evidence type="ECO:0000256" key="10">
    <source>
        <dbReference type="RuleBase" id="RU362115"/>
    </source>
</evidence>
<feature type="domain" description="Peptidase S54 rhomboid" evidence="12">
    <location>
        <begin position="472"/>
        <end position="609"/>
    </location>
</feature>
<feature type="transmembrane region" description="Helical" evidence="10">
    <location>
        <begin position="481"/>
        <end position="500"/>
    </location>
</feature>
<dbReference type="GO" id="GO:0004252">
    <property type="term" value="F:serine-type endopeptidase activity"/>
    <property type="evidence" value="ECO:0007669"/>
    <property type="project" value="InterPro"/>
</dbReference>
<protein>
    <recommendedName>
        <fullName evidence="10">Rhomboid-type serine protease</fullName>
        <ecNumber evidence="10">3.4.21.105</ecNumber>
    </recommendedName>
</protein>
<sequence length="689" mass="74493">MKNPYAPTPTTDRHDSSPYHRYPLAPASASASQPPAYRSDNDDDDGGYGGPGYVEQLYDESQDFDDSQVRDHQGGLRVVGPEDSPSCYSDNYEYQSTISGGGLGRQGTQRSQANGNGNGNRGSQFLQRNGTLLPGDSVSEYNVPAPSKRAHEPMPAMPQSYQYPHHHQYDDSRGAGDPSSDGHGYDGRDYYAYDDPREGEYKTIYGGGGGGGGNGTAAAPYPEAEYYDYRSAAPATQPHHGHGHTMSKQTDTGFDMVYGDRDGYADDDDDYYHDKARGHSHEQQHAYPPPPGLFANDLARAGGDAPSSNPKSHFSFAPADGMASHPDGGKNFLDHGDEDDSVGGKARRMFGVGDGGLSEQIERRRRGLGRQRWPVVTWIFAVAFVAVFVAEIVKAKNVTGQAVQTKPYLNPMIGPSAQFLITMGARYVPCMRSTPAVPLTTLFQCLNSSSSSSTCTTPLWEICGLPNDHTYGQSYRFVTPIFLHAGVVHILFNLVVQLTLCAQIERILGSPYYLLVYLAGGLGGNLLGGNFGLVATPSVGASGAIYGCIAVELVDLAYNWRFEYRAKTRLTMSILFTLIGLALGLLPGLDNFAHIGGLAVGLLGGMVFAPSIHQTRTHRNVVWGLRVLGVVALAAFFAALALNFYRSDDPTKACTWCRYLSCLPSFKQCQNGGLQVSNSTSSTRRAWMG</sequence>
<dbReference type="GO" id="GO:0016020">
    <property type="term" value="C:membrane"/>
    <property type="evidence" value="ECO:0007669"/>
    <property type="project" value="UniProtKB-SubCell"/>
</dbReference>
<dbReference type="GO" id="GO:0006508">
    <property type="term" value="P:proteolysis"/>
    <property type="evidence" value="ECO:0007669"/>
    <property type="project" value="UniProtKB-KW"/>
</dbReference>
<organism evidence="13 14">
    <name type="scientific">Jaminaea rosea</name>
    <dbReference type="NCBI Taxonomy" id="1569628"/>
    <lineage>
        <taxon>Eukaryota</taxon>
        <taxon>Fungi</taxon>
        <taxon>Dikarya</taxon>
        <taxon>Basidiomycota</taxon>
        <taxon>Ustilaginomycotina</taxon>
        <taxon>Exobasidiomycetes</taxon>
        <taxon>Microstromatales</taxon>
        <taxon>Microstromatales incertae sedis</taxon>
        <taxon>Jaminaea</taxon>
    </lineage>
</organism>
<dbReference type="InterPro" id="IPR002610">
    <property type="entry name" value="Peptidase_S54_rhomboid-like"/>
</dbReference>
<accession>A0A316UGL5</accession>
<feature type="transmembrane region" description="Helical" evidence="10">
    <location>
        <begin position="570"/>
        <end position="586"/>
    </location>
</feature>
<feature type="transmembrane region" description="Helical" evidence="10">
    <location>
        <begin position="539"/>
        <end position="558"/>
    </location>
</feature>
<dbReference type="InterPro" id="IPR022764">
    <property type="entry name" value="Peptidase_S54_rhomboid_dom"/>
</dbReference>
<name>A0A316UGL5_9BASI</name>
<keyword evidence="5 10" id="KW-0812">Transmembrane</keyword>
<feature type="region of interest" description="Disordered" evidence="11">
    <location>
        <begin position="1"/>
        <end position="194"/>
    </location>
</feature>
<dbReference type="Proteomes" id="UP000245884">
    <property type="component" value="Unassembled WGS sequence"/>
</dbReference>
<evidence type="ECO:0000256" key="7">
    <source>
        <dbReference type="ARBA" id="ARBA00022825"/>
    </source>
</evidence>
<feature type="transmembrane region" description="Helical" evidence="10">
    <location>
        <begin position="512"/>
        <end position="533"/>
    </location>
</feature>
<keyword evidence="6 10" id="KW-0378">Hydrolase</keyword>
<feature type="transmembrane region" description="Helical" evidence="10">
    <location>
        <begin position="592"/>
        <end position="609"/>
    </location>
</feature>
<dbReference type="PANTHER" id="PTHR22936:SF69">
    <property type="entry name" value="RHOMBOID-LIKE PROTEIN"/>
    <property type="match status" value="1"/>
</dbReference>
<feature type="compositionally biased region" description="Basic and acidic residues" evidence="11">
    <location>
        <begin position="183"/>
        <end position="194"/>
    </location>
</feature>
<evidence type="ECO:0000256" key="8">
    <source>
        <dbReference type="ARBA" id="ARBA00022989"/>
    </source>
</evidence>
<dbReference type="OrthoDB" id="2146116at2759"/>
<feature type="compositionally biased region" description="Low complexity" evidence="11">
    <location>
        <begin position="25"/>
        <end position="36"/>
    </location>
</feature>
<dbReference type="SUPFAM" id="SSF144091">
    <property type="entry name" value="Rhomboid-like"/>
    <property type="match status" value="1"/>
</dbReference>
<comment type="similarity">
    <text evidence="3 10">Belongs to the peptidase S54 family.</text>
</comment>
<dbReference type="PANTHER" id="PTHR22936">
    <property type="entry name" value="RHOMBOID-RELATED"/>
    <property type="match status" value="1"/>
</dbReference>
<keyword evidence="9 10" id="KW-0472">Membrane</keyword>
<dbReference type="EC" id="3.4.21.105" evidence="10"/>
<evidence type="ECO:0000313" key="14">
    <source>
        <dbReference type="Proteomes" id="UP000245884"/>
    </source>
</evidence>
<evidence type="ECO:0000256" key="3">
    <source>
        <dbReference type="ARBA" id="ARBA00009045"/>
    </source>
</evidence>
<dbReference type="RefSeq" id="XP_025358991.1">
    <property type="nucleotide sequence ID" value="XM_025507205.1"/>
</dbReference>
<comment type="catalytic activity">
    <reaction evidence="1 10">
        <text>Cleaves type-1 transmembrane domains using a catalytic dyad composed of serine and histidine that are contributed by different transmembrane domains.</text>
        <dbReference type="EC" id="3.4.21.105"/>
    </reaction>
</comment>
<feature type="compositionally biased region" description="Acidic residues" evidence="11">
    <location>
        <begin position="57"/>
        <end position="66"/>
    </location>
</feature>
<feature type="compositionally biased region" description="Polar residues" evidence="11">
    <location>
        <begin position="86"/>
        <end position="98"/>
    </location>
</feature>
<feature type="compositionally biased region" description="Polar residues" evidence="11">
    <location>
        <begin position="106"/>
        <end position="130"/>
    </location>
</feature>
<dbReference type="STRING" id="1569628.A0A316UGL5"/>
<dbReference type="GeneID" id="37029028"/>
<dbReference type="EMBL" id="KZ819681">
    <property type="protein sequence ID" value="PWN24379.1"/>
    <property type="molecule type" value="Genomic_DNA"/>
</dbReference>
<evidence type="ECO:0000256" key="6">
    <source>
        <dbReference type="ARBA" id="ARBA00022801"/>
    </source>
</evidence>
<keyword evidence="8 10" id="KW-1133">Transmembrane helix</keyword>
<evidence type="ECO:0000256" key="4">
    <source>
        <dbReference type="ARBA" id="ARBA00022670"/>
    </source>
</evidence>
<dbReference type="Gene3D" id="1.20.1540.10">
    <property type="entry name" value="Rhomboid-like"/>
    <property type="match status" value="1"/>
</dbReference>
<evidence type="ECO:0000256" key="1">
    <source>
        <dbReference type="ARBA" id="ARBA00000156"/>
    </source>
</evidence>
<comment type="subcellular location">
    <subcellularLocation>
        <location evidence="2 10">Membrane</location>
        <topology evidence="2 10">Multi-pass membrane protein</topology>
    </subcellularLocation>
</comment>
<feature type="transmembrane region" description="Helical" evidence="10">
    <location>
        <begin position="621"/>
        <end position="645"/>
    </location>
</feature>
<keyword evidence="4 10" id="KW-0645">Protease</keyword>
<evidence type="ECO:0000256" key="11">
    <source>
        <dbReference type="SAM" id="MobiDB-lite"/>
    </source>
</evidence>
<keyword evidence="14" id="KW-1185">Reference proteome</keyword>
<evidence type="ECO:0000313" key="13">
    <source>
        <dbReference type="EMBL" id="PWN24379.1"/>
    </source>
</evidence>
<dbReference type="InterPro" id="IPR035952">
    <property type="entry name" value="Rhomboid-like_sf"/>
</dbReference>